<accession>A0A9Q0N4A1</accession>
<sequence>MYAKVNKFIFSPLITSNASQLIRNYAFKSDLKIKWIRPEKIPCIKPEKSGDRSPFPDIDKNQYMLKYQNCKELETADETVKRLFSLGGNRENETKDFYAKILMDKVKRHDLDCGSMEVRLASQTATIRKLQVHMEKYPKNQRAKVCLKELIDKRKKFLTKLRRWDYRRFEWVLEKLDLVYKAYPSYYHWITRRESLTKLTDIHCKKIRNERLAAYRTHLKSQQIGFLEKKLQNLEFIRKEQIECAVPVTVSIEDIKEVQVKLKSLMEKAARKTLVKQN</sequence>
<gene>
    <name evidence="10" type="primary">bonsai</name>
    <name evidence="10" type="ORF">Bhyg_07286</name>
</gene>
<dbReference type="GO" id="GO:0003723">
    <property type="term" value="F:RNA binding"/>
    <property type="evidence" value="ECO:0007669"/>
    <property type="project" value="TreeGrafter"/>
</dbReference>
<evidence type="ECO:0000313" key="10">
    <source>
        <dbReference type="EMBL" id="KAJ6642339.1"/>
    </source>
</evidence>
<comment type="subcellular location">
    <subcellularLocation>
        <location evidence="1">Mitochondrion</location>
    </subcellularLocation>
</comment>
<keyword evidence="6 9" id="KW-0687">Ribonucleoprotein</keyword>
<dbReference type="AlphaFoldDB" id="A0A9Q0N4A1"/>
<name>A0A9Q0N4A1_9DIPT</name>
<keyword evidence="4 9" id="KW-0689">Ribosomal protein</keyword>
<dbReference type="Pfam" id="PF00312">
    <property type="entry name" value="Ribosomal_S15"/>
    <property type="match status" value="1"/>
</dbReference>
<proteinExistence type="inferred from homology"/>
<dbReference type="GO" id="GO:0032543">
    <property type="term" value="P:mitochondrial translation"/>
    <property type="evidence" value="ECO:0007669"/>
    <property type="project" value="TreeGrafter"/>
</dbReference>
<dbReference type="PANTHER" id="PTHR46685">
    <property type="entry name" value="28S RIBOSOMAL PROTEIN S15, MITOCHONDRIAL"/>
    <property type="match status" value="1"/>
</dbReference>
<protein>
    <recommendedName>
        <fullName evidence="7">Small ribosomal subunit protein uS15m</fullName>
    </recommendedName>
    <alternativeName>
        <fullName evidence="8">28S ribosomal protein S15, mitochondrial</fullName>
    </alternativeName>
</protein>
<comment type="similarity">
    <text evidence="2 9">Belongs to the universal ribosomal protein uS15 family.</text>
</comment>
<dbReference type="InterPro" id="IPR052137">
    <property type="entry name" value="uS15_ribosomal"/>
</dbReference>
<dbReference type="EMBL" id="WJQU01000002">
    <property type="protein sequence ID" value="KAJ6642339.1"/>
    <property type="molecule type" value="Genomic_DNA"/>
</dbReference>
<comment type="caution">
    <text evidence="10">The sequence shown here is derived from an EMBL/GenBank/DDBJ whole genome shotgun (WGS) entry which is preliminary data.</text>
</comment>
<organism evidence="10 11">
    <name type="scientific">Pseudolycoriella hygida</name>
    <dbReference type="NCBI Taxonomy" id="35572"/>
    <lineage>
        <taxon>Eukaryota</taxon>
        <taxon>Metazoa</taxon>
        <taxon>Ecdysozoa</taxon>
        <taxon>Arthropoda</taxon>
        <taxon>Hexapoda</taxon>
        <taxon>Insecta</taxon>
        <taxon>Pterygota</taxon>
        <taxon>Neoptera</taxon>
        <taxon>Endopterygota</taxon>
        <taxon>Diptera</taxon>
        <taxon>Nematocera</taxon>
        <taxon>Sciaroidea</taxon>
        <taxon>Sciaridae</taxon>
        <taxon>Pseudolycoriella</taxon>
    </lineage>
</organism>
<dbReference type="PANTHER" id="PTHR46685:SF1">
    <property type="entry name" value="SMALL RIBOSOMAL SUBUNIT PROTEIN US15M"/>
    <property type="match status" value="1"/>
</dbReference>
<evidence type="ECO:0000256" key="1">
    <source>
        <dbReference type="ARBA" id="ARBA00004173"/>
    </source>
</evidence>
<dbReference type="InterPro" id="IPR009068">
    <property type="entry name" value="uS15_NS1_RNA-bd_sf"/>
</dbReference>
<dbReference type="InterPro" id="IPR000589">
    <property type="entry name" value="Ribosomal_uS15"/>
</dbReference>
<dbReference type="Proteomes" id="UP001151699">
    <property type="component" value="Chromosome B"/>
</dbReference>
<evidence type="ECO:0000256" key="5">
    <source>
        <dbReference type="ARBA" id="ARBA00023128"/>
    </source>
</evidence>
<evidence type="ECO:0000256" key="3">
    <source>
        <dbReference type="ARBA" id="ARBA00022946"/>
    </source>
</evidence>
<evidence type="ECO:0000256" key="7">
    <source>
        <dbReference type="ARBA" id="ARBA00035249"/>
    </source>
</evidence>
<dbReference type="SUPFAM" id="SSF47060">
    <property type="entry name" value="S15/NS1 RNA-binding domain"/>
    <property type="match status" value="1"/>
</dbReference>
<dbReference type="OrthoDB" id="441444at2759"/>
<keyword evidence="5" id="KW-0496">Mitochondrion</keyword>
<dbReference type="GO" id="GO:0003735">
    <property type="term" value="F:structural constituent of ribosome"/>
    <property type="evidence" value="ECO:0007669"/>
    <property type="project" value="InterPro"/>
</dbReference>
<dbReference type="SMART" id="SM01387">
    <property type="entry name" value="Ribosomal_S15"/>
    <property type="match status" value="1"/>
</dbReference>
<keyword evidence="11" id="KW-1185">Reference proteome</keyword>
<dbReference type="Gene3D" id="1.10.287.10">
    <property type="entry name" value="S15/NS1, RNA-binding"/>
    <property type="match status" value="1"/>
</dbReference>
<evidence type="ECO:0000256" key="4">
    <source>
        <dbReference type="ARBA" id="ARBA00022980"/>
    </source>
</evidence>
<evidence type="ECO:0000256" key="6">
    <source>
        <dbReference type="ARBA" id="ARBA00023274"/>
    </source>
</evidence>
<evidence type="ECO:0000256" key="8">
    <source>
        <dbReference type="ARBA" id="ARBA00035528"/>
    </source>
</evidence>
<reference evidence="10" key="1">
    <citation type="submission" date="2022-07" db="EMBL/GenBank/DDBJ databases">
        <authorList>
            <person name="Trinca V."/>
            <person name="Uliana J.V.C."/>
            <person name="Torres T.T."/>
            <person name="Ward R.J."/>
            <person name="Monesi N."/>
        </authorList>
    </citation>
    <scope>NUCLEOTIDE SEQUENCE</scope>
    <source>
        <strain evidence="10">HSMRA1968</strain>
        <tissue evidence="10">Whole embryos</tissue>
    </source>
</reference>
<evidence type="ECO:0000256" key="9">
    <source>
        <dbReference type="RuleBase" id="RU003919"/>
    </source>
</evidence>
<dbReference type="GO" id="GO:0005763">
    <property type="term" value="C:mitochondrial small ribosomal subunit"/>
    <property type="evidence" value="ECO:0007669"/>
    <property type="project" value="TreeGrafter"/>
</dbReference>
<evidence type="ECO:0000256" key="2">
    <source>
        <dbReference type="ARBA" id="ARBA00008434"/>
    </source>
</evidence>
<keyword evidence="3" id="KW-0809">Transit peptide</keyword>
<evidence type="ECO:0000313" key="11">
    <source>
        <dbReference type="Proteomes" id="UP001151699"/>
    </source>
</evidence>